<dbReference type="PROSITE" id="PS50076">
    <property type="entry name" value="DNAJ_2"/>
    <property type="match status" value="1"/>
</dbReference>
<dbReference type="SMART" id="SM00271">
    <property type="entry name" value="DnaJ"/>
    <property type="match status" value="1"/>
</dbReference>
<dbReference type="InterPro" id="IPR002939">
    <property type="entry name" value="DnaJ_C"/>
</dbReference>
<keyword evidence="3" id="KW-0235">DNA replication</keyword>
<dbReference type="InterPro" id="IPR012724">
    <property type="entry name" value="DnaJ"/>
</dbReference>
<dbReference type="HAMAP" id="MF_00649">
    <property type="entry name" value="DNA_gyrase_inhibitor_YacG"/>
    <property type="match status" value="1"/>
</dbReference>
<dbReference type="Pfam" id="PF03884">
    <property type="entry name" value="YacG"/>
    <property type="match status" value="1"/>
</dbReference>
<evidence type="ECO:0000256" key="1">
    <source>
        <dbReference type="ARBA" id="ARBA00009054"/>
    </source>
</evidence>
<evidence type="ECO:0000256" key="12">
    <source>
        <dbReference type="SAM" id="MobiDB-lite"/>
    </source>
</evidence>
<dbReference type="Pfam" id="PF00684">
    <property type="entry name" value="DnaJ_CXXCXGXG"/>
    <property type="match status" value="1"/>
</dbReference>
<dbReference type="InterPro" id="IPR013088">
    <property type="entry name" value="Znf_NHR/GATA"/>
</dbReference>
<dbReference type="GO" id="GO:0042803">
    <property type="term" value="F:protein homodimerization activity"/>
    <property type="evidence" value="ECO:0007669"/>
    <property type="project" value="InterPro"/>
</dbReference>
<evidence type="ECO:0000313" key="18">
    <source>
        <dbReference type="Proteomes" id="UP001152797"/>
    </source>
</evidence>
<evidence type="ECO:0000259" key="13">
    <source>
        <dbReference type="PROSITE" id="PS50076"/>
    </source>
</evidence>
<reference evidence="16" key="2">
    <citation type="submission" date="2024-04" db="EMBL/GenBank/DDBJ databases">
        <authorList>
            <person name="Chen Y."/>
            <person name="Shah S."/>
            <person name="Dougan E. K."/>
            <person name="Thang M."/>
            <person name="Chan C."/>
        </authorList>
    </citation>
    <scope>NUCLEOTIDE SEQUENCE [LARGE SCALE GENOMIC DNA]</scope>
</reference>
<keyword evidence="2" id="KW-0963">Cytoplasm</keyword>
<accession>A0A9P1CUJ8</accession>
<evidence type="ECO:0000256" key="7">
    <source>
        <dbReference type="ARBA" id="ARBA00022833"/>
    </source>
</evidence>
<keyword evidence="8" id="KW-0346">Stress response</keyword>
<organism evidence="15">
    <name type="scientific">Cladocopium goreaui</name>
    <dbReference type="NCBI Taxonomy" id="2562237"/>
    <lineage>
        <taxon>Eukaryota</taxon>
        <taxon>Sar</taxon>
        <taxon>Alveolata</taxon>
        <taxon>Dinophyceae</taxon>
        <taxon>Suessiales</taxon>
        <taxon>Symbiodiniaceae</taxon>
        <taxon>Cladocopium</taxon>
    </lineage>
</organism>
<comment type="similarity">
    <text evidence="1">Belongs to the GrpE family.</text>
</comment>
<dbReference type="FunFam" id="2.10.230.10:FF:000002">
    <property type="entry name" value="Molecular chaperone DnaJ"/>
    <property type="match status" value="1"/>
</dbReference>
<dbReference type="GO" id="GO:0006355">
    <property type="term" value="P:regulation of DNA-templated transcription"/>
    <property type="evidence" value="ECO:0007669"/>
    <property type="project" value="InterPro"/>
</dbReference>
<evidence type="ECO:0000256" key="3">
    <source>
        <dbReference type="ARBA" id="ARBA00022705"/>
    </source>
</evidence>
<dbReference type="EMBL" id="CAMXCT030002380">
    <property type="protein sequence ID" value="CAL4785065.1"/>
    <property type="molecule type" value="Genomic_DNA"/>
</dbReference>
<reference evidence="15" key="1">
    <citation type="submission" date="2022-10" db="EMBL/GenBank/DDBJ databases">
        <authorList>
            <person name="Chen Y."/>
            <person name="Dougan E. K."/>
            <person name="Chan C."/>
            <person name="Rhodes N."/>
            <person name="Thang M."/>
        </authorList>
    </citation>
    <scope>NUCLEOTIDE SEQUENCE</scope>
</reference>
<dbReference type="GO" id="GO:0051087">
    <property type="term" value="F:protein-folding chaperone binding"/>
    <property type="evidence" value="ECO:0007669"/>
    <property type="project" value="InterPro"/>
</dbReference>
<dbReference type="InterPro" id="IPR009012">
    <property type="entry name" value="GrpE_head"/>
</dbReference>
<dbReference type="GO" id="GO:0006260">
    <property type="term" value="P:DNA replication"/>
    <property type="evidence" value="ECO:0007669"/>
    <property type="project" value="UniProtKB-KW"/>
</dbReference>
<evidence type="ECO:0000256" key="8">
    <source>
        <dbReference type="ARBA" id="ARBA00023016"/>
    </source>
</evidence>
<protein>
    <submittedName>
        <fullName evidence="17">Chaperone protein DnaJ</fullName>
    </submittedName>
</protein>
<dbReference type="EMBL" id="CAMXCT010002380">
    <property type="protein sequence ID" value="CAI3997753.1"/>
    <property type="molecule type" value="Genomic_DNA"/>
</dbReference>
<dbReference type="NCBIfam" id="NF008035">
    <property type="entry name" value="PRK10767.1"/>
    <property type="match status" value="1"/>
</dbReference>
<evidence type="ECO:0000313" key="15">
    <source>
        <dbReference type="EMBL" id="CAI3997753.1"/>
    </source>
</evidence>
<dbReference type="PROSITE" id="PS51188">
    <property type="entry name" value="ZF_CR"/>
    <property type="match status" value="1"/>
</dbReference>
<dbReference type="Gene3D" id="2.10.230.10">
    <property type="entry name" value="Heat shock protein DnaJ, cysteine-rich domain"/>
    <property type="match status" value="1"/>
</dbReference>
<proteinExistence type="inferred from homology"/>
<dbReference type="OrthoDB" id="10256793at2759"/>
<dbReference type="InterPro" id="IPR013429">
    <property type="entry name" value="Regulatory_FmdB_Zinc_ribbon"/>
</dbReference>
<keyword evidence="6 10" id="KW-0863">Zinc-finger</keyword>
<dbReference type="Proteomes" id="UP001152797">
    <property type="component" value="Unassembled WGS sequence"/>
</dbReference>
<evidence type="ECO:0000256" key="11">
    <source>
        <dbReference type="SAM" id="Coils"/>
    </source>
</evidence>
<gene>
    <name evidence="15" type="ORF">C1SCF055_LOCUS24099</name>
</gene>
<dbReference type="GO" id="GO:0042026">
    <property type="term" value="P:protein refolding"/>
    <property type="evidence" value="ECO:0007669"/>
    <property type="project" value="TreeGrafter"/>
</dbReference>
<dbReference type="Gene3D" id="2.60.260.20">
    <property type="entry name" value="Urease metallochaperone UreE, N-terminal domain"/>
    <property type="match status" value="2"/>
</dbReference>
<dbReference type="GO" id="GO:0009408">
    <property type="term" value="P:response to heat"/>
    <property type="evidence" value="ECO:0007669"/>
    <property type="project" value="InterPro"/>
</dbReference>
<evidence type="ECO:0000313" key="16">
    <source>
        <dbReference type="EMBL" id="CAL1151128.1"/>
    </source>
</evidence>
<dbReference type="HAMAP" id="MF_01151">
    <property type="entry name" value="GrpE"/>
    <property type="match status" value="1"/>
</dbReference>
<sequence>MPIQRDYYEVLGVARDADGDTIATSYRKLAIKYHPDKNPGDDEAVARFKECAEAFEVLGDQEKRSRYDRFGHAGVNGQGHAGSGFGDVEDIFSAFGDVFGDLFGGGRGRGRARAGRDVRCDVTLTLHEAAEGVTKTVEFQRHEECEECDGSGATPGSQRETCGYCGGRGQVVQAAGIIRMQTTCPACHGAGATISNPCRPCRGSGRRLRTVSTEVRIPAGVDEGTRVRITGQGEPSPDGGVAGDCYCFISVKEHPLFEREGQHLVCRVPITYTQAALGCDLEVPTLDGRDSVTLPPGTQSGDVFRLSGRGMPDPRRHGLGDLLVQVTIEVPKKLSADEERVLRELAELEHTNVAPQRKSFFGQLKDYFVGEEDASTADASQQAQDAPVDPAETIDFEAADGAPSAEDQLAAAEDRALRLQAELQNVLNRTRREVAEERKYGPLGVARDLLPAIDNIDRALEAAEKASGDGDGDLLTGFRMVREQLIGVLGQHGCEAIATEGGVEFDPAFHEAILQQPSEDAPAGMILMATQTGYKLHDRVVRPAQCDACGHEFELFQQISEPVKRKCPECGKLKLRRLFGTGAAVVFKGSGFYETDYRSDSYKKGAEKDKKSSEKKSEKKGDSKSETKSESTKKSDSANGLQPIAYSHRPMLCPTCDQEFDPAETPAMPFCSERCRTRDLGRWLDEEYSLPHVPDPDSDEAGEL</sequence>
<dbReference type="NCBIfam" id="TIGR02605">
    <property type="entry name" value="CxxC_CxxC_SSSS"/>
    <property type="match status" value="1"/>
</dbReference>
<dbReference type="Pfam" id="PF01025">
    <property type="entry name" value="GrpE"/>
    <property type="match status" value="1"/>
</dbReference>
<dbReference type="GO" id="GO:0005524">
    <property type="term" value="F:ATP binding"/>
    <property type="evidence" value="ECO:0007669"/>
    <property type="project" value="InterPro"/>
</dbReference>
<dbReference type="FunFam" id="2.60.260.20:FF:000005">
    <property type="entry name" value="Chaperone protein dnaJ 1, mitochondrial"/>
    <property type="match status" value="1"/>
</dbReference>
<dbReference type="SUPFAM" id="SSF58014">
    <property type="entry name" value="Coiled-coil domain of nucleotide exchange factor GrpE"/>
    <property type="match status" value="1"/>
</dbReference>
<dbReference type="Gene3D" id="1.10.287.110">
    <property type="entry name" value="DnaJ domain"/>
    <property type="match status" value="1"/>
</dbReference>
<dbReference type="NCBIfam" id="TIGR02349">
    <property type="entry name" value="DnaJ_bact"/>
    <property type="match status" value="1"/>
</dbReference>
<dbReference type="Gene3D" id="2.30.22.10">
    <property type="entry name" value="Head domain of nucleotide exchange factor GrpE"/>
    <property type="match status" value="1"/>
</dbReference>
<dbReference type="InterPro" id="IPR001305">
    <property type="entry name" value="HSP_DnaJ_Cys-rich_dom"/>
</dbReference>
<evidence type="ECO:0000256" key="2">
    <source>
        <dbReference type="ARBA" id="ARBA00022490"/>
    </source>
</evidence>
<dbReference type="InterPro" id="IPR036869">
    <property type="entry name" value="J_dom_sf"/>
</dbReference>
<keyword evidence="18" id="KW-1185">Reference proteome</keyword>
<feature type="zinc finger region" description="CR-type" evidence="10">
    <location>
        <begin position="132"/>
        <end position="210"/>
    </location>
</feature>
<keyword evidence="4 10" id="KW-0479">Metal-binding</keyword>
<dbReference type="SUPFAM" id="SSF51064">
    <property type="entry name" value="Head domain of nucleotide exchange factor GrpE"/>
    <property type="match status" value="1"/>
</dbReference>
<dbReference type="SUPFAM" id="SSF49493">
    <property type="entry name" value="HSP40/DnaJ peptide-binding domain"/>
    <property type="match status" value="2"/>
</dbReference>
<feature type="domain" description="J" evidence="13">
    <location>
        <begin position="6"/>
        <end position="71"/>
    </location>
</feature>
<dbReference type="InterPro" id="IPR013805">
    <property type="entry name" value="GrpE_CC"/>
</dbReference>
<dbReference type="Gene3D" id="3.30.50.10">
    <property type="entry name" value="Erythroid Transcription Factor GATA-1, subunit A"/>
    <property type="match status" value="1"/>
</dbReference>
<evidence type="ECO:0000256" key="5">
    <source>
        <dbReference type="ARBA" id="ARBA00022737"/>
    </source>
</evidence>
<dbReference type="GO" id="GO:0008270">
    <property type="term" value="F:zinc ion binding"/>
    <property type="evidence" value="ECO:0007669"/>
    <property type="project" value="UniProtKB-KW"/>
</dbReference>
<dbReference type="Pfam" id="PF00226">
    <property type="entry name" value="DnaJ"/>
    <property type="match status" value="1"/>
</dbReference>
<evidence type="ECO:0000256" key="6">
    <source>
        <dbReference type="ARBA" id="ARBA00022771"/>
    </source>
</evidence>
<feature type="domain" description="CR-type" evidence="14">
    <location>
        <begin position="132"/>
        <end position="210"/>
    </location>
</feature>
<dbReference type="SUPFAM" id="SSF57938">
    <property type="entry name" value="DnaJ/Hsp40 cysteine-rich domain"/>
    <property type="match status" value="1"/>
</dbReference>
<dbReference type="SUPFAM" id="SSF57716">
    <property type="entry name" value="Glucocorticoid receptor-like (DNA-binding domain)"/>
    <property type="match status" value="1"/>
</dbReference>
<dbReference type="SUPFAM" id="SSF46565">
    <property type="entry name" value="Chaperone J-domain"/>
    <property type="match status" value="1"/>
</dbReference>
<dbReference type="InterPro" id="IPR001623">
    <property type="entry name" value="DnaJ_domain"/>
</dbReference>
<evidence type="ECO:0000256" key="10">
    <source>
        <dbReference type="PROSITE-ProRule" id="PRU00546"/>
    </source>
</evidence>
<dbReference type="InterPro" id="IPR005584">
    <property type="entry name" value="DNA_gyrase_inhibitor_YacG"/>
</dbReference>
<dbReference type="GO" id="GO:0051082">
    <property type="term" value="F:unfolded protein binding"/>
    <property type="evidence" value="ECO:0007669"/>
    <property type="project" value="InterPro"/>
</dbReference>
<name>A0A9P1CUJ8_9DINO</name>
<dbReference type="CDD" id="cd06257">
    <property type="entry name" value="DnaJ"/>
    <property type="match status" value="1"/>
</dbReference>
<keyword evidence="9" id="KW-0143">Chaperone</keyword>
<comment type="caution">
    <text evidence="15">The sequence shown here is derived from an EMBL/GenBank/DDBJ whole genome shotgun (WGS) entry which is preliminary data.</text>
</comment>
<dbReference type="InterPro" id="IPR036410">
    <property type="entry name" value="HSP_DnaJ_Cys-rich_dom_sf"/>
</dbReference>
<dbReference type="PANTHER" id="PTHR43096">
    <property type="entry name" value="DNAJ HOMOLOG 1, MITOCHONDRIAL-RELATED"/>
    <property type="match status" value="1"/>
</dbReference>
<dbReference type="SMART" id="SM00834">
    <property type="entry name" value="CxxC_CXXC_SSSS"/>
    <property type="match status" value="1"/>
</dbReference>
<dbReference type="GO" id="GO:0000774">
    <property type="term" value="F:adenyl-nucleotide exchange factor activity"/>
    <property type="evidence" value="ECO:0007669"/>
    <property type="project" value="InterPro"/>
</dbReference>
<dbReference type="Gene3D" id="3.90.20.20">
    <property type="match status" value="1"/>
</dbReference>
<dbReference type="InterPro" id="IPR008971">
    <property type="entry name" value="HSP40/DnaJ_pept-bd"/>
</dbReference>
<dbReference type="PRINTS" id="PR00773">
    <property type="entry name" value="GRPEPROTEIN"/>
</dbReference>
<dbReference type="HAMAP" id="MF_01152">
    <property type="entry name" value="DnaJ"/>
    <property type="match status" value="1"/>
</dbReference>
<evidence type="ECO:0000313" key="17">
    <source>
        <dbReference type="EMBL" id="CAL4785065.1"/>
    </source>
</evidence>
<dbReference type="EMBL" id="CAMXCT020002380">
    <property type="protein sequence ID" value="CAL1151128.1"/>
    <property type="molecule type" value="Genomic_DNA"/>
</dbReference>
<dbReference type="CDD" id="cd00446">
    <property type="entry name" value="GrpE"/>
    <property type="match status" value="1"/>
</dbReference>
<feature type="coiled-coil region" evidence="11">
    <location>
        <begin position="402"/>
        <end position="429"/>
    </location>
</feature>
<keyword evidence="5" id="KW-0677">Repeat</keyword>
<dbReference type="CDD" id="cd10747">
    <property type="entry name" value="DnaJ_C"/>
    <property type="match status" value="1"/>
</dbReference>
<dbReference type="AlphaFoldDB" id="A0A9P1CUJ8"/>
<dbReference type="PANTHER" id="PTHR43096:SF48">
    <property type="entry name" value="CHAPERONE PROTEIN DNAJ"/>
    <property type="match status" value="1"/>
</dbReference>
<dbReference type="GO" id="GO:0005737">
    <property type="term" value="C:cytoplasm"/>
    <property type="evidence" value="ECO:0007669"/>
    <property type="project" value="TreeGrafter"/>
</dbReference>
<feature type="region of interest" description="Disordered" evidence="12">
    <location>
        <begin position="603"/>
        <end position="641"/>
    </location>
</feature>
<dbReference type="FunFam" id="1.10.287.110:FF:000034">
    <property type="entry name" value="Chaperone protein DnaJ"/>
    <property type="match status" value="1"/>
</dbReference>
<evidence type="ECO:0000256" key="4">
    <source>
        <dbReference type="ARBA" id="ARBA00022723"/>
    </source>
</evidence>
<keyword evidence="11" id="KW-0175">Coiled coil</keyword>
<dbReference type="Pfam" id="PF01556">
    <property type="entry name" value="DnaJ_C"/>
    <property type="match status" value="1"/>
</dbReference>
<dbReference type="PRINTS" id="PR00625">
    <property type="entry name" value="JDOMAIN"/>
</dbReference>
<evidence type="ECO:0000256" key="9">
    <source>
        <dbReference type="ARBA" id="ARBA00023186"/>
    </source>
</evidence>
<evidence type="ECO:0000259" key="14">
    <source>
        <dbReference type="PROSITE" id="PS51188"/>
    </source>
</evidence>
<keyword evidence="7 10" id="KW-0862">Zinc</keyword>
<dbReference type="InterPro" id="IPR000740">
    <property type="entry name" value="GrpE"/>
</dbReference>
<feature type="compositionally biased region" description="Basic and acidic residues" evidence="12">
    <location>
        <begin position="603"/>
        <end position="636"/>
    </location>
</feature>
<dbReference type="GO" id="GO:0031072">
    <property type="term" value="F:heat shock protein binding"/>
    <property type="evidence" value="ECO:0007669"/>
    <property type="project" value="InterPro"/>
</dbReference>